<sequence>MVFLRWYVSSRSFSCLCSVLFVKWSTFRSPPIIVLISSALFFSSRLFSSFKNILKLPSGDRYMEKIWVVSWFSLVVIPAHSKTCSWHFGPFFICLMLFWSIFSLVYTAVPPCIFNVLEKCEFSLNPLIFMWFRVSSSCQCSVISTIWGFSFVRKFSRVGILFAMHCMFWCIILILNVFGVSFIWFGVLCLLEFICSFMLFCTCCCSSCSCCLLLLLLFWFWALFLLFWF</sequence>
<feature type="transmembrane region" description="Helical" evidence="1">
    <location>
        <begin position="129"/>
        <end position="149"/>
    </location>
</feature>
<dbReference type="EMBL" id="HBUF01067136">
    <property type="protein sequence ID" value="CAG6628052.1"/>
    <property type="molecule type" value="Transcribed_RNA"/>
</dbReference>
<reference evidence="2" key="1">
    <citation type="submission" date="2021-05" db="EMBL/GenBank/DDBJ databases">
        <authorList>
            <person name="Alioto T."/>
            <person name="Alioto T."/>
            <person name="Gomez Garrido J."/>
        </authorList>
    </citation>
    <scope>NUCLEOTIDE SEQUENCE</scope>
</reference>
<evidence type="ECO:0000313" key="2">
    <source>
        <dbReference type="EMBL" id="CAG6628052.1"/>
    </source>
</evidence>
<feature type="transmembrane region" description="Helical" evidence="1">
    <location>
        <begin position="91"/>
        <end position="109"/>
    </location>
</feature>
<feature type="transmembrane region" description="Helical" evidence="1">
    <location>
        <begin position="161"/>
        <end position="185"/>
    </location>
</feature>
<dbReference type="AlphaFoldDB" id="A0A8D8VLD0"/>
<keyword evidence="1" id="KW-0472">Membrane</keyword>
<organism evidence="2">
    <name type="scientific">Cacopsylla melanoneura</name>
    <dbReference type="NCBI Taxonomy" id="428564"/>
    <lineage>
        <taxon>Eukaryota</taxon>
        <taxon>Metazoa</taxon>
        <taxon>Ecdysozoa</taxon>
        <taxon>Arthropoda</taxon>
        <taxon>Hexapoda</taxon>
        <taxon>Insecta</taxon>
        <taxon>Pterygota</taxon>
        <taxon>Neoptera</taxon>
        <taxon>Paraneoptera</taxon>
        <taxon>Hemiptera</taxon>
        <taxon>Sternorrhyncha</taxon>
        <taxon>Psylloidea</taxon>
        <taxon>Psyllidae</taxon>
        <taxon>Psyllinae</taxon>
        <taxon>Cacopsylla</taxon>
    </lineage>
</organism>
<accession>A0A8D8VLD0</accession>
<evidence type="ECO:0000256" key="1">
    <source>
        <dbReference type="SAM" id="Phobius"/>
    </source>
</evidence>
<proteinExistence type="predicted"/>
<name>A0A8D8VLD0_9HEMI</name>
<protein>
    <submittedName>
        <fullName evidence="2">Uncharacterized protein</fullName>
    </submittedName>
</protein>
<feature type="transmembrane region" description="Helical" evidence="1">
    <location>
        <begin position="197"/>
        <end position="228"/>
    </location>
</feature>
<keyword evidence="1" id="KW-0812">Transmembrane</keyword>
<keyword evidence="1" id="KW-1133">Transmembrane helix</keyword>